<dbReference type="SUPFAM" id="SSF48403">
    <property type="entry name" value="Ankyrin repeat"/>
    <property type="match status" value="1"/>
</dbReference>
<dbReference type="GeneID" id="92074242"/>
<gene>
    <name evidence="1" type="ORF">PG986_004958</name>
</gene>
<keyword evidence="2" id="KW-1185">Reference proteome</keyword>
<evidence type="ECO:0000313" key="1">
    <source>
        <dbReference type="EMBL" id="KAK7955736.1"/>
    </source>
</evidence>
<comment type="caution">
    <text evidence="1">The sequence shown here is derived from an EMBL/GenBank/DDBJ whole genome shotgun (WGS) entry which is preliminary data.</text>
</comment>
<dbReference type="Gene3D" id="1.25.40.20">
    <property type="entry name" value="Ankyrin repeat-containing domain"/>
    <property type="match status" value="1"/>
</dbReference>
<dbReference type="EMBL" id="JAQQWE010000004">
    <property type="protein sequence ID" value="KAK7955736.1"/>
    <property type="molecule type" value="Genomic_DNA"/>
</dbReference>
<dbReference type="RefSeq" id="XP_066701042.1">
    <property type="nucleotide sequence ID" value="XM_066841180.1"/>
</dbReference>
<name>A0ABR1QHM8_9PEZI</name>
<proteinExistence type="predicted"/>
<reference evidence="1 2" key="1">
    <citation type="submission" date="2023-01" db="EMBL/GenBank/DDBJ databases">
        <title>Analysis of 21 Apiospora genomes using comparative genomics revels a genus with tremendous synthesis potential of carbohydrate active enzymes and secondary metabolites.</title>
        <authorList>
            <person name="Sorensen T."/>
        </authorList>
    </citation>
    <scope>NUCLEOTIDE SEQUENCE [LARGE SCALE GENOMIC DNA]</scope>
    <source>
        <strain evidence="1 2">CBS 24483</strain>
    </source>
</reference>
<accession>A0ABR1QHM8</accession>
<evidence type="ECO:0000313" key="2">
    <source>
        <dbReference type="Proteomes" id="UP001391051"/>
    </source>
</evidence>
<sequence length="209" mass="23586">METLELGLLPRYGSYDQALFIALEFTSSPGIFERVFSLCKDHSAEDLSADEPLGMAMRAPTVDLDDWLRSAAKRGHLIMMQRLVQLGASLHNADQLNLRLFEYWGGSSPWLPKYDPASLEWAAWYGNTDGVRLLLEHGAADHSEQMGGALVKAFEKENEPVVRLLLEWDNPPDKEAWQGALDAAEEQGLSSMISVLNSYKYLRRWVRTD</sequence>
<protein>
    <submittedName>
        <fullName evidence="1">Uncharacterized protein</fullName>
    </submittedName>
</protein>
<dbReference type="InterPro" id="IPR036770">
    <property type="entry name" value="Ankyrin_rpt-contain_sf"/>
</dbReference>
<organism evidence="1 2">
    <name type="scientific">Apiospora aurea</name>
    <dbReference type="NCBI Taxonomy" id="335848"/>
    <lineage>
        <taxon>Eukaryota</taxon>
        <taxon>Fungi</taxon>
        <taxon>Dikarya</taxon>
        <taxon>Ascomycota</taxon>
        <taxon>Pezizomycotina</taxon>
        <taxon>Sordariomycetes</taxon>
        <taxon>Xylariomycetidae</taxon>
        <taxon>Amphisphaeriales</taxon>
        <taxon>Apiosporaceae</taxon>
        <taxon>Apiospora</taxon>
    </lineage>
</organism>
<dbReference type="Proteomes" id="UP001391051">
    <property type="component" value="Unassembled WGS sequence"/>
</dbReference>